<protein>
    <recommendedName>
        <fullName evidence="3">Zinc finger CCCH-type with G patch domain-containing protein</fullName>
    </recommendedName>
</protein>
<dbReference type="AlphaFoldDB" id="A0A9N9QTN7"/>
<evidence type="ECO:0000256" key="7">
    <source>
        <dbReference type="ARBA" id="ARBA00022833"/>
    </source>
</evidence>
<keyword evidence="5 12" id="KW-0479">Metal-binding</keyword>
<keyword evidence="13" id="KW-0175">Coiled coil</keyword>
<evidence type="ECO:0000259" key="15">
    <source>
        <dbReference type="PROSITE" id="PS50103"/>
    </source>
</evidence>
<keyword evidence="7 12" id="KW-0862">Zinc</keyword>
<dbReference type="GO" id="GO:0008270">
    <property type="term" value="F:zinc ion binding"/>
    <property type="evidence" value="ECO:0007669"/>
    <property type="project" value="UniProtKB-KW"/>
</dbReference>
<feature type="compositionally biased region" description="Basic and acidic residues" evidence="14">
    <location>
        <begin position="96"/>
        <end position="111"/>
    </location>
</feature>
<evidence type="ECO:0000259" key="16">
    <source>
        <dbReference type="PROSITE" id="PS50174"/>
    </source>
</evidence>
<reference evidence="17" key="2">
    <citation type="submission" date="2022-10" db="EMBL/GenBank/DDBJ databases">
        <authorList>
            <consortium name="ENA_rothamsted_submissions"/>
            <consortium name="culmorum"/>
            <person name="King R."/>
        </authorList>
    </citation>
    <scope>NUCLEOTIDE SEQUENCE</scope>
</reference>
<dbReference type="PANTHER" id="PTHR46297">
    <property type="entry name" value="ZINC FINGER CCCH-TYPE WITH G PATCH DOMAIN-CONTAINING PROTEIN"/>
    <property type="match status" value="1"/>
</dbReference>
<comment type="subcellular location">
    <subcellularLocation>
        <location evidence="2">Nucleus</location>
    </subcellularLocation>
</comment>
<dbReference type="PROSITE" id="PS50103">
    <property type="entry name" value="ZF_C3H1"/>
    <property type="match status" value="1"/>
</dbReference>
<name>A0A9N9QTN7_9NEOP</name>
<dbReference type="EMBL" id="OU893341">
    <property type="protein sequence ID" value="CAG9783077.1"/>
    <property type="molecule type" value="Genomic_DNA"/>
</dbReference>
<dbReference type="Gene3D" id="2.30.30.1190">
    <property type="match status" value="1"/>
</dbReference>
<proteinExistence type="predicted"/>
<feature type="region of interest" description="Disordered" evidence="14">
    <location>
        <begin position="95"/>
        <end position="119"/>
    </location>
</feature>
<feature type="zinc finger region" description="C3H1-type" evidence="12">
    <location>
        <begin position="181"/>
        <end position="204"/>
    </location>
</feature>
<evidence type="ECO:0000256" key="11">
    <source>
        <dbReference type="ARBA" id="ARBA00023242"/>
    </source>
</evidence>
<organism evidence="17 18">
    <name type="scientific">Diatraea saccharalis</name>
    <name type="common">sugarcane borer</name>
    <dbReference type="NCBI Taxonomy" id="40085"/>
    <lineage>
        <taxon>Eukaryota</taxon>
        <taxon>Metazoa</taxon>
        <taxon>Ecdysozoa</taxon>
        <taxon>Arthropoda</taxon>
        <taxon>Hexapoda</taxon>
        <taxon>Insecta</taxon>
        <taxon>Pterygota</taxon>
        <taxon>Neoptera</taxon>
        <taxon>Endopterygota</taxon>
        <taxon>Lepidoptera</taxon>
        <taxon>Glossata</taxon>
        <taxon>Ditrysia</taxon>
        <taxon>Pyraloidea</taxon>
        <taxon>Crambidae</taxon>
        <taxon>Crambinae</taxon>
        <taxon>Diatraea</taxon>
    </lineage>
</organism>
<comment type="function">
    <text evidence="1">Transcription repressor.</text>
</comment>
<dbReference type="Proteomes" id="UP001153714">
    <property type="component" value="Chromosome 10"/>
</dbReference>
<keyword evidence="11" id="KW-0539">Nucleus</keyword>
<evidence type="ECO:0000256" key="4">
    <source>
        <dbReference type="ARBA" id="ARBA00022491"/>
    </source>
</evidence>
<dbReference type="PANTHER" id="PTHR46297:SF1">
    <property type="entry name" value="ZINC FINGER CCCH-TYPE WITH G PATCH DOMAIN-CONTAINING PROTEIN"/>
    <property type="match status" value="1"/>
</dbReference>
<evidence type="ECO:0000256" key="2">
    <source>
        <dbReference type="ARBA" id="ARBA00004123"/>
    </source>
</evidence>
<feature type="domain" description="G-patch" evidence="16">
    <location>
        <begin position="354"/>
        <end position="392"/>
    </location>
</feature>
<keyword evidence="6 12" id="KW-0863">Zinc-finger</keyword>
<feature type="region of interest" description="Disordered" evidence="14">
    <location>
        <begin position="527"/>
        <end position="549"/>
    </location>
</feature>
<evidence type="ECO:0000256" key="12">
    <source>
        <dbReference type="PROSITE-ProRule" id="PRU00723"/>
    </source>
</evidence>
<evidence type="ECO:0000256" key="9">
    <source>
        <dbReference type="ARBA" id="ARBA00023125"/>
    </source>
</evidence>
<dbReference type="SMART" id="SM00443">
    <property type="entry name" value="G_patch"/>
    <property type="match status" value="1"/>
</dbReference>
<dbReference type="Pfam" id="PF01585">
    <property type="entry name" value="G-patch"/>
    <property type="match status" value="1"/>
</dbReference>
<accession>A0A9N9QTN7</accession>
<feature type="domain" description="C3H1-type" evidence="15">
    <location>
        <begin position="181"/>
        <end position="204"/>
    </location>
</feature>
<sequence>MDELKTSIEQYRGQLSMVSEALSTVQDDDQRESLLALQSELLELIQLTQENLDALTVTEETSNSTENSQINCTNNEKSVLDDEYALFMQEMAKSGAYEEDKKESSKDKAETENDGDSDIENELSTLLGMKCAVYHTHKWGGQPTLHNAMVSELVPHHDDDKFKDLQVRVLFTHPTHAEMLPCPFYLEGKCRFEDEKCRYSHGNVVPLSDLKDAIDPNFESIKIGSTILLKLKPPDGEDTSLTKTTSEKYHLWHRAVVKSVDLDSKTCLAKLEHGVRTGEKRKSATEEIHVKFEEIFPLNADDDDSSDTDDSISDTEYPESKTMRSDIENEGRDLLIEKSLLSNIPAMGEWERHTRGIGSKLMLAMGYVPGGGLGAAGEGRVLPVEAHVSTARSLDACMDISEKRAAQDPLKVEQKLKRLQKKEEERNKRAYEREKERERRNVFNFLNRTLGDANEEQEGTASSISLKQSSSKDLNIEQFKIAEDVKRIEREIIKLNSSLSKYTSGSEGHRSISMQIVEKNKELGALRNKEKQISKEQSNRKDKQKLTIF</sequence>
<keyword evidence="10" id="KW-0804">Transcription</keyword>
<keyword evidence="18" id="KW-1185">Reference proteome</keyword>
<dbReference type="OrthoDB" id="5842926at2759"/>
<keyword evidence="4" id="KW-0678">Repressor</keyword>
<feature type="coiled-coil region" evidence="13">
    <location>
        <begin position="413"/>
        <end position="441"/>
    </location>
</feature>
<evidence type="ECO:0000256" key="6">
    <source>
        <dbReference type="ARBA" id="ARBA00022771"/>
    </source>
</evidence>
<feature type="compositionally biased region" description="Acidic residues" evidence="14">
    <location>
        <begin position="300"/>
        <end position="317"/>
    </location>
</feature>
<evidence type="ECO:0000256" key="14">
    <source>
        <dbReference type="SAM" id="MobiDB-lite"/>
    </source>
</evidence>
<dbReference type="InterPro" id="IPR000467">
    <property type="entry name" value="G_patch_dom"/>
</dbReference>
<dbReference type="PROSITE" id="PS50174">
    <property type="entry name" value="G_PATCH"/>
    <property type="match status" value="1"/>
</dbReference>
<evidence type="ECO:0000256" key="5">
    <source>
        <dbReference type="ARBA" id="ARBA00022723"/>
    </source>
</evidence>
<evidence type="ECO:0000256" key="1">
    <source>
        <dbReference type="ARBA" id="ARBA00004062"/>
    </source>
</evidence>
<feature type="region of interest" description="Disordered" evidence="14">
    <location>
        <begin position="299"/>
        <end position="325"/>
    </location>
</feature>
<keyword evidence="8" id="KW-0805">Transcription regulation</keyword>
<evidence type="ECO:0000256" key="13">
    <source>
        <dbReference type="SAM" id="Coils"/>
    </source>
</evidence>
<dbReference type="GO" id="GO:0005634">
    <property type="term" value="C:nucleus"/>
    <property type="evidence" value="ECO:0007669"/>
    <property type="project" value="UniProtKB-SubCell"/>
</dbReference>
<dbReference type="GO" id="GO:0000978">
    <property type="term" value="F:RNA polymerase II cis-regulatory region sequence-specific DNA binding"/>
    <property type="evidence" value="ECO:0007669"/>
    <property type="project" value="TreeGrafter"/>
</dbReference>
<evidence type="ECO:0000313" key="18">
    <source>
        <dbReference type="Proteomes" id="UP001153714"/>
    </source>
</evidence>
<evidence type="ECO:0000313" key="17">
    <source>
        <dbReference type="EMBL" id="CAG9783077.1"/>
    </source>
</evidence>
<keyword evidence="9" id="KW-0238">DNA-binding</keyword>
<evidence type="ECO:0000256" key="10">
    <source>
        <dbReference type="ARBA" id="ARBA00023163"/>
    </source>
</evidence>
<evidence type="ECO:0000256" key="8">
    <source>
        <dbReference type="ARBA" id="ARBA00023015"/>
    </source>
</evidence>
<evidence type="ECO:0000256" key="3">
    <source>
        <dbReference type="ARBA" id="ARBA00022414"/>
    </source>
</evidence>
<reference evidence="17" key="1">
    <citation type="submission" date="2021-12" db="EMBL/GenBank/DDBJ databases">
        <authorList>
            <person name="King R."/>
        </authorList>
    </citation>
    <scope>NUCLEOTIDE SEQUENCE</scope>
</reference>
<dbReference type="InterPro" id="IPR000571">
    <property type="entry name" value="Znf_CCCH"/>
</dbReference>
<dbReference type="GO" id="GO:0001227">
    <property type="term" value="F:DNA-binding transcription repressor activity, RNA polymerase II-specific"/>
    <property type="evidence" value="ECO:0007669"/>
    <property type="project" value="TreeGrafter"/>
</dbReference>
<gene>
    <name evidence="17" type="ORF">DIATSA_LOCUS1277</name>
</gene>